<name>A0AAX1PIB7_AERSA</name>
<evidence type="ECO:0000313" key="1">
    <source>
        <dbReference type="EMBL" id="RAJ04601.1"/>
    </source>
</evidence>
<comment type="caution">
    <text evidence="1">The sequence shown here is derived from an EMBL/GenBank/DDBJ whole genome shotgun (WGS) entry which is preliminary data.</text>
</comment>
<protein>
    <submittedName>
        <fullName evidence="1">Uncharacterized protein</fullName>
    </submittedName>
</protein>
<organism evidence="1 2">
    <name type="scientific">Aeromonas salmonicida</name>
    <dbReference type="NCBI Taxonomy" id="645"/>
    <lineage>
        <taxon>Bacteria</taxon>
        <taxon>Pseudomonadati</taxon>
        <taxon>Pseudomonadota</taxon>
        <taxon>Gammaproteobacteria</taxon>
        <taxon>Aeromonadales</taxon>
        <taxon>Aeromonadaceae</taxon>
        <taxon>Aeromonas</taxon>
    </lineage>
</organism>
<evidence type="ECO:0000313" key="2">
    <source>
        <dbReference type="Proteomes" id="UP000249422"/>
    </source>
</evidence>
<sequence>MLTRNHGIIRYMMTLHKLTPLWLQRKISLFLQT</sequence>
<proteinExistence type="predicted"/>
<dbReference type="EMBL" id="QLLM01000009">
    <property type="protein sequence ID" value="RAJ04601.1"/>
    <property type="molecule type" value="Genomic_DNA"/>
</dbReference>
<reference evidence="1 2" key="1">
    <citation type="submission" date="2018-06" db="EMBL/GenBank/DDBJ databases">
        <title>Freshwater and sediment microbial communities from various areas in North America, analyzing microbe dynamics in response to fracking.</title>
        <authorList>
            <person name="Lamendella R."/>
        </authorList>
    </citation>
    <scope>NUCLEOTIDE SEQUENCE [LARGE SCALE GENOMIC DNA]</scope>
    <source>
        <strain evidence="1 2">17</strain>
    </source>
</reference>
<dbReference type="AlphaFoldDB" id="A0AAX1PIB7"/>
<gene>
    <name evidence="1" type="ORF">DEU50_109148</name>
</gene>
<accession>A0AAX1PIB7</accession>
<dbReference type="Proteomes" id="UP000249422">
    <property type="component" value="Unassembled WGS sequence"/>
</dbReference>